<evidence type="ECO:0000313" key="9">
    <source>
        <dbReference type="Proteomes" id="UP000502823"/>
    </source>
</evidence>
<comment type="pathway">
    <text evidence="2 7">One-carbon metabolism; tetrahydrofolate interconversion.</text>
</comment>
<dbReference type="GO" id="GO:0071949">
    <property type="term" value="F:FAD binding"/>
    <property type="evidence" value="ECO:0007669"/>
    <property type="project" value="TreeGrafter"/>
</dbReference>
<evidence type="ECO:0000313" key="8">
    <source>
        <dbReference type="EMBL" id="GFG40075.1"/>
    </source>
</evidence>
<dbReference type="AlphaFoldDB" id="A0A6L2QAT2"/>
<dbReference type="PANTHER" id="PTHR45754:SF3">
    <property type="entry name" value="METHYLENETETRAHYDROFOLATE REDUCTASE (NADPH)"/>
    <property type="match status" value="1"/>
</dbReference>
<dbReference type="OrthoDB" id="16284at2759"/>
<dbReference type="FunCoup" id="A0A6L2QAT2">
    <property type="interactions" value="13"/>
</dbReference>
<evidence type="ECO:0000256" key="4">
    <source>
        <dbReference type="ARBA" id="ARBA00022630"/>
    </source>
</evidence>
<sequence>MRETVLQIFGNEKDLWFSIKPLITGSRQPKASLEEQIHARTDSGDKFCSFEISPPKSELDTCQLLRRLHSLYNICSPLFTAVTWHLDASMSASVYMQILAGNHRALRLAAAIGNINSVLLHLSCVGLTKRQVLQVLWCASDVGIRNIFALHGDRPAKINKFIFSSGFRYATDLVSFMHEKFGDYFTICVAGYPLGHPDGVSFEQDLLHLKEKVDVGASFIITQFFFEVSTFVNFVQWCRRIGITVPIIPGIMLIQDYPSLMHISRVCSVKVPKEVLDIIEPIKDNHEAVRKFGVHLAVQMVSHIFSYNYSCGAHFFTLNR</sequence>
<protein>
    <submittedName>
        <fullName evidence="8">Uncharacterized protein</fullName>
    </submittedName>
</protein>
<keyword evidence="4" id="KW-0285">Flavoprotein</keyword>
<evidence type="ECO:0000256" key="1">
    <source>
        <dbReference type="ARBA" id="ARBA00001974"/>
    </source>
</evidence>
<dbReference type="GO" id="GO:0009086">
    <property type="term" value="P:methionine biosynthetic process"/>
    <property type="evidence" value="ECO:0007669"/>
    <property type="project" value="TreeGrafter"/>
</dbReference>
<evidence type="ECO:0000256" key="5">
    <source>
        <dbReference type="ARBA" id="ARBA00022827"/>
    </source>
</evidence>
<comment type="similarity">
    <text evidence="3">Belongs to the methylenetetrahydrofolate reductase family.</text>
</comment>
<dbReference type="InParanoid" id="A0A6L2QAT2"/>
<dbReference type="GO" id="GO:0035999">
    <property type="term" value="P:tetrahydrofolate interconversion"/>
    <property type="evidence" value="ECO:0007669"/>
    <property type="project" value="UniProtKB-UniPathway"/>
</dbReference>
<comment type="cofactor">
    <cofactor evidence="1">
        <name>FAD</name>
        <dbReference type="ChEBI" id="CHEBI:57692"/>
    </cofactor>
</comment>
<dbReference type="Proteomes" id="UP000502823">
    <property type="component" value="Unassembled WGS sequence"/>
</dbReference>
<dbReference type="CDD" id="cd00537">
    <property type="entry name" value="MTHFR"/>
    <property type="match status" value="1"/>
</dbReference>
<reference evidence="9" key="1">
    <citation type="submission" date="2020-01" db="EMBL/GenBank/DDBJ databases">
        <title>Draft genome sequence of the Termite Coptotermes fromosanus.</title>
        <authorList>
            <person name="Itakura S."/>
            <person name="Yosikawa Y."/>
            <person name="Umezawa K."/>
        </authorList>
    </citation>
    <scope>NUCLEOTIDE SEQUENCE [LARGE SCALE GENOMIC DNA]</scope>
</reference>
<comment type="caution">
    <text evidence="8">The sequence shown here is derived from an EMBL/GenBank/DDBJ whole genome shotgun (WGS) entry which is preliminary data.</text>
</comment>
<evidence type="ECO:0000256" key="2">
    <source>
        <dbReference type="ARBA" id="ARBA00004777"/>
    </source>
</evidence>
<keyword evidence="5" id="KW-0274">FAD</keyword>
<evidence type="ECO:0000256" key="3">
    <source>
        <dbReference type="ARBA" id="ARBA00006743"/>
    </source>
</evidence>
<dbReference type="GO" id="GO:0005829">
    <property type="term" value="C:cytosol"/>
    <property type="evidence" value="ECO:0007669"/>
    <property type="project" value="TreeGrafter"/>
</dbReference>
<dbReference type="InterPro" id="IPR003171">
    <property type="entry name" value="Mehydrof_redctse-like"/>
</dbReference>
<dbReference type="UniPathway" id="UPA00193"/>
<dbReference type="Gene3D" id="3.20.20.220">
    <property type="match status" value="1"/>
</dbReference>
<dbReference type="PANTHER" id="PTHR45754">
    <property type="entry name" value="METHYLENETETRAHYDROFOLATE REDUCTASE"/>
    <property type="match status" value="1"/>
</dbReference>
<evidence type="ECO:0000256" key="7">
    <source>
        <dbReference type="RuleBase" id="RU004254"/>
    </source>
</evidence>
<proteinExistence type="inferred from homology"/>
<keyword evidence="9" id="KW-1185">Reference proteome</keyword>
<keyword evidence="6" id="KW-0560">Oxidoreductase</keyword>
<dbReference type="InterPro" id="IPR029041">
    <property type="entry name" value="FAD-linked_oxidoreductase-like"/>
</dbReference>
<dbReference type="Pfam" id="PF02219">
    <property type="entry name" value="MTHFR"/>
    <property type="match status" value="1"/>
</dbReference>
<evidence type="ECO:0000256" key="6">
    <source>
        <dbReference type="ARBA" id="ARBA00023002"/>
    </source>
</evidence>
<organism evidence="8 9">
    <name type="scientific">Coptotermes formosanus</name>
    <name type="common">Formosan subterranean termite</name>
    <dbReference type="NCBI Taxonomy" id="36987"/>
    <lineage>
        <taxon>Eukaryota</taxon>
        <taxon>Metazoa</taxon>
        <taxon>Ecdysozoa</taxon>
        <taxon>Arthropoda</taxon>
        <taxon>Hexapoda</taxon>
        <taxon>Insecta</taxon>
        <taxon>Pterygota</taxon>
        <taxon>Neoptera</taxon>
        <taxon>Polyneoptera</taxon>
        <taxon>Dictyoptera</taxon>
        <taxon>Blattodea</taxon>
        <taxon>Blattoidea</taxon>
        <taxon>Termitoidae</taxon>
        <taxon>Rhinotermitidae</taxon>
        <taxon>Coptotermes</taxon>
    </lineage>
</organism>
<dbReference type="GO" id="GO:0004489">
    <property type="term" value="F:methylenetetrahydrofolate reductase [NAD(P)H] activity"/>
    <property type="evidence" value="ECO:0007669"/>
    <property type="project" value="InterPro"/>
</dbReference>
<accession>A0A6L2QAT2</accession>
<gene>
    <name evidence="8" type="ORF">Cfor_01425</name>
</gene>
<dbReference type="EMBL" id="BLKM01001489">
    <property type="protein sequence ID" value="GFG40075.1"/>
    <property type="molecule type" value="Genomic_DNA"/>
</dbReference>
<name>A0A6L2QAT2_COPFO</name>
<dbReference type="SUPFAM" id="SSF51730">
    <property type="entry name" value="FAD-linked oxidoreductase"/>
    <property type="match status" value="1"/>
</dbReference>